<dbReference type="EMBL" id="CP003261">
    <property type="protein sequence ID" value="AGK99574.1"/>
    <property type="molecule type" value="Genomic_DNA"/>
</dbReference>
<dbReference type="HOGENOM" id="CLU_101313_1_0_9"/>
<evidence type="ECO:0000313" key="3">
    <source>
        <dbReference type="EMBL" id="AGK99574.1"/>
    </source>
</evidence>
<dbReference type="RefSeq" id="WP_015617840.1">
    <property type="nucleotide sequence ID" value="NC_021182.1"/>
</dbReference>
<dbReference type="AlphaFoldDB" id="R4KGE3"/>
<protein>
    <recommendedName>
        <fullName evidence="5">DUF4446 domain-containing protein</fullName>
    </recommendedName>
</protein>
<dbReference type="STRING" id="86416.Clopa_4900"/>
<evidence type="ECO:0000313" key="4">
    <source>
        <dbReference type="Proteomes" id="UP000013523"/>
    </source>
</evidence>
<dbReference type="OrthoDB" id="5244042at2"/>
<reference evidence="3 4" key="1">
    <citation type="submission" date="2012-01" db="EMBL/GenBank/DDBJ databases">
        <title>Complete sequence of chromosome of Clostridium pasteurianum BC1.</title>
        <authorList>
            <consortium name="US DOE Joint Genome Institute"/>
            <person name="Lucas S."/>
            <person name="Han J."/>
            <person name="Lapidus A."/>
            <person name="Cheng J.-F."/>
            <person name="Goodwin L."/>
            <person name="Pitluck S."/>
            <person name="Peters L."/>
            <person name="Mikhailova N."/>
            <person name="Teshima H."/>
            <person name="Detter J.C."/>
            <person name="Han C."/>
            <person name="Tapia R."/>
            <person name="Land M."/>
            <person name="Hauser L."/>
            <person name="Kyrpides N."/>
            <person name="Ivanova N."/>
            <person name="Pagani I."/>
            <person name="Dunn J."/>
            <person name="Taghavi S."/>
            <person name="Francis A."/>
            <person name="van der Lelie D."/>
            <person name="Woyke T."/>
        </authorList>
    </citation>
    <scope>NUCLEOTIDE SEQUENCE [LARGE SCALE GENOMIC DNA]</scope>
    <source>
        <strain evidence="3 4">BC1</strain>
    </source>
</reference>
<dbReference type="PATRIC" id="fig|86416.3.peg.4887"/>
<keyword evidence="2" id="KW-1133">Transmembrane helix</keyword>
<evidence type="ECO:0000256" key="2">
    <source>
        <dbReference type="SAM" id="Phobius"/>
    </source>
</evidence>
<organism evidence="3 4">
    <name type="scientific">Clostridium pasteurianum BC1</name>
    <dbReference type="NCBI Taxonomy" id="86416"/>
    <lineage>
        <taxon>Bacteria</taxon>
        <taxon>Bacillati</taxon>
        <taxon>Bacillota</taxon>
        <taxon>Clostridia</taxon>
        <taxon>Eubacteriales</taxon>
        <taxon>Clostridiaceae</taxon>
        <taxon>Clostridium</taxon>
    </lineage>
</organism>
<dbReference type="Proteomes" id="UP000013523">
    <property type="component" value="Chromosome"/>
</dbReference>
<sequence>MQTIIEIYNNLSIYIVGILIIIIIILLLLSFVNIKAINRLESKYRKLTRGVENSNLQELIESYMDKIDKIDNESKVVKNLYEDIHEKINKCLQNISIIRYKAFEDVGSDLSFSVALLDNNNDGVIITSIYGRNESTTYAKPIDKGISRYDLSDEEKHVLKDAVSKK</sequence>
<evidence type="ECO:0000256" key="1">
    <source>
        <dbReference type="SAM" id="Coils"/>
    </source>
</evidence>
<feature type="coiled-coil region" evidence="1">
    <location>
        <begin position="37"/>
        <end position="73"/>
    </location>
</feature>
<keyword evidence="2" id="KW-0812">Transmembrane</keyword>
<name>R4KGE3_CLOPA</name>
<keyword evidence="4" id="KW-1185">Reference proteome</keyword>
<gene>
    <name evidence="3" type="ORF">Clopa_4900</name>
</gene>
<feature type="transmembrane region" description="Helical" evidence="2">
    <location>
        <begin position="12"/>
        <end position="34"/>
    </location>
</feature>
<keyword evidence="2" id="KW-0472">Membrane</keyword>
<dbReference type="Pfam" id="PF14584">
    <property type="entry name" value="DUF4446"/>
    <property type="match status" value="1"/>
</dbReference>
<proteinExistence type="predicted"/>
<dbReference type="eggNOG" id="COG1196">
    <property type="taxonomic scope" value="Bacteria"/>
</dbReference>
<dbReference type="KEGG" id="cpas:Clopa_4900"/>
<accession>R4KGE3</accession>
<dbReference type="InterPro" id="IPR027981">
    <property type="entry name" value="DUF4446"/>
</dbReference>
<evidence type="ECO:0008006" key="5">
    <source>
        <dbReference type="Google" id="ProtNLM"/>
    </source>
</evidence>
<keyword evidence="1" id="KW-0175">Coiled coil</keyword>